<accession>E6QHU1</accession>
<dbReference type="PANTHER" id="PTHR42899:SF1">
    <property type="entry name" value="SPERMATOGENESIS-ASSOCIATED PROTEIN 20"/>
    <property type="match status" value="1"/>
</dbReference>
<dbReference type="InterPro" id="IPR008928">
    <property type="entry name" value="6-hairpin_glycosidase_sf"/>
</dbReference>
<dbReference type="AlphaFoldDB" id="E6QHU1"/>
<dbReference type="Pfam" id="PF03190">
    <property type="entry name" value="Thioredox_DsbH"/>
    <property type="match status" value="1"/>
</dbReference>
<evidence type="ECO:0000259" key="1">
    <source>
        <dbReference type="Pfam" id="PF03190"/>
    </source>
</evidence>
<comment type="caution">
    <text evidence="2">The sequence shown here is derived from an EMBL/GenBank/DDBJ whole genome shotgun (WGS) entry which is preliminary data.</text>
</comment>
<name>E6QHU1_9ZZZZ</name>
<dbReference type="InterPro" id="IPR004879">
    <property type="entry name" value="Ssp411-like_TRX"/>
</dbReference>
<dbReference type="InterPro" id="IPR012341">
    <property type="entry name" value="6hp_glycosidase-like_sf"/>
</dbReference>
<dbReference type="Gene3D" id="1.50.10.10">
    <property type="match status" value="1"/>
</dbReference>
<dbReference type="CDD" id="cd02955">
    <property type="entry name" value="SSP411"/>
    <property type="match status" value="1"/>
</dbReference>
<proteinExistence type="predicted"/>
<evidence type="ECO:0000313" key="2">
    <source>
        <dbReference type="EMBL" id="CBI06805.1"/>
    </source>
</evidence>
<dbReference type="SUPFAM" id="SSF48208">
    <property type="entry name" value="Six-hairpin glycosidases"/>
    <property type="match status" value="1"/>
</dbReference>
<sequence length="705" mass="78447">MPVNLLDQAASSYLRSARHQPVCWHPWGEEAFARARAEDKPILLDIGAVWCHWCHVMDRESYENAELASILNEHFVAIKVDRDERPDVDARYQAAVSAISGQGGWPLTGFLTSDGKPFFGGTYFPADDRYGRPGFKRVLLTMADVWRNRRDEALESASSVMAAVEQNENFSGRSSELNLGLVEKIFASILKQYDPRNGGFGSQPKFPHPAAIDLLLEVATRTGHEEARNAAAHTLQRMSCGGVYDHLAGGFHRYSVDERWVVPHFEKMLYDNTELLRCYVHAYQSFVEPEFAAVAKEIVYWLDTTMTDRERGGFYGSQDADISLDDDGDYFTWTKAEAQAVLTPKEFDVAGRYWDIGDLGDMHHNPQKNVLHVRFSLEDVAREAGVSVENAQETLKAARQKMLTARFARPTPFIDRTLYTGWNAMAVTSYLEAARVLRLKDTWEFALKSLDRLLVQAWDGGAELSHVIAYPDDFPATERVSGNLDDYAFTVNACVDAWLGTGAIEYYHSAMKLASAMIERFYDRTAGVFLDLPIGEDAQEKLGALSARRRPLQDAPTPAGNPVAVNALLRLESLSGRQEFREIAEDVLGAFAGIVEHFGLYVGTYALSLNRLLLDAVQVVVVGSGAEASKLEALATARFAVNKTVIKLQPRQLLSETLPEALAETLTQITMQKDTEAWALVCHGRTCMPPISSSELLLDALEMAV</sequence>
<reference evidence="2" key="1">
    <citation type="submission" date="2009-10" db="EMBL/GenBank/DDBJ databases">
        <title>Diversity of trophic interactions inside an arsenic-rich microbial ecosystem.</title>
        <authorList>
            <person name="Bertin P.N."/>
            <person name="Heinrich-Salmeron A."/>
            <person name="Pelletier E."/>
            <person name="Goulhen-Chollet F."/>
            <person name="Arsene-Ploetze F."/>
            <person name="Gallien S."/>
            <person name="Calteau A."/>
            <person name="Vallenet D."/>
            <person name="Casiot C."/>
            <person name="Chane-Woon-Ming B."/>
            <person name="Giloteaux L."/>
            <person name="Barakat M."/>
            <person name="Bonnefoy V."/>
            <person name="Bruneel O."/>
            <person name="Chandler M."/>
            <person name="Cleiss J."/>
            <person name="Duran R."/>
            <person name="Elbaz-Poulichet F."/>
            <person name="Fonknechten N."/>
            <person name="Lauga B."/>
            <person name="Mornico D."/>
            <person name="Ortet P."/>
            <person name="Schaeffer C."/>
            <person name="Siguier P."/>
            <person name="Alexander Thil Smith A."/>
            <person name="Van Dorsselaer A."/>
            <person name="Weissenbach J."/>
            <person name="Medigue C."/>
            <person name="Le Paslier D."/>
        </authorList>
    </citation>
    <scope>NUCLEOTIDE SEQUENCE</scope>
</reference>
<dbReference type="Gene3D" id="3.40.30.10">
    <property type="entry name" value="Glutaredoxin"/>
    <property type="match status" value="1"/>
</dbReference>
<dbReference type="EMBL" id="CABQ01000023">
    <property type="protein sequence ID" value="CBI06805.1"/>
    <property type="molecule type" value="Genomic_DNA"/>
</dbReference>
<dbReference type="PIRSF" id="PIRSF006402">
    <property type="entry name" value="UCP006402_thioredoxin"/>
    <property type="match status" value="1"/>
</dbReference>
<dbReference type="SUPFAM" id="SSF52833">
    <property type="entry name" value="Thioredoxin-like"/>
    <property type="match status" value="1"/>
</dbReference>
<protein>
    <recommendedName>
        <fullName evidence="1">Spermatogenesis-associated protein 20-like TRX domain-containing protein</fullName>
    </recommendedName>
</protein>
<gene>
    <name evidence="2" type="ORF">CARN6_0078</name>
</gene>
<dbReference type="GO" id="GO:0005975">
    <property type="term" value="P:carbohydrate metabolic process"/>
    <property type="evidence" value="ECO:0007669"/>
    <property type="project" value="InterPro"/>
</dbReference>
<feature type="domain" description="Spermatogenesis-associated protein 20-like TRX" evidence="1">
    <location>
        <begin position="4"/>
        <end position="164"/>
    </location>
</feature>
<organism evidence="2">
    <name type="scientific">mine drainage metagenome</name>
    <dbReference type="NCBI Taxonomy" id="410659"/>
    <lineage>
        <taxon>unclassified sequences</taxon>
        <taxon>metagenomes</taxon>
        <taxon>ecological metagenomes</taxon>
    </lineage>
</organism>
<dbReference type="InterPro" id="IPR036249">
    <property type="entry name" value="Thioredoxin-like_sf"/>
</dbReference>
<dbReference type="PANTHER" id="PTHR42899">
    <property type="entry name" value="SPERMATOGENESIS-ASSOCIATED PROTEIN 20"/>
    <property type="match status" value="1"/>
</dbReference>
<dbReference type="InterPro" id="IPR024705">
    <property type="entry name" value="Ssp411"/>
</dbReference>